<reference evidence="4" key="1">
    <citation type="journal article" date="2015" name="J. Biotechnol.">
        <title>The structure of the Cyberlindnera jadinii genome and its relation to Candida utilis analyzed by the occurrence of single nucleotide polymorphisms.</title>
        <authorList>
            <person name="Rupp O."/>
            <person name="Brinkrolf K."/>
            <person name="Buerth C."/>
            <person name="Kunigo M."/>
            <person name="Schneider J."/>
            <person name="Jaenicke S."/>
            <person name="Goesmann A."/>
            <person name="Puehler A."/>
            <person name="Jaeger K.-E."/>
            <person name="Ernst J.F."/>
        </authorList>
    </citation>
    <scope>NUCLEOTIDE SEQUENCE [LARGE SCALE GENOMIC DNA]</scope>
    <source>
        <strain evidence="4">ATCC 18201 / CBS 1600 / BCRC 20928 / JCM 3617 / NBRC 0987 / NRRL Y-1542</strain>
    </source>
</reference>
<accession>A0A0H5BZ16</accession>
<feature type="domain" description="PCI" evidence="2">
    <location>
        <begin position="201"/>
        <end position="356"/>
    </location>
</feature>
<dbReference type="SMART" id="SM00088">
    <property type="entry name" value="PINT"/>
    <property type="match status" value="1"/>
</dbReference>
<name>A0A0H5BZ16_CYBJN</name>
<sequence>MTSTAAVDGTLHECVLEYSAVLDHFAGNKEFSEKVSAYATETAQDDQSDEEEEQEAVQYSDDLFGAIAESALLLNKVNDREFEDVANLAVYILSLGDDSDARVEKLVTDLISLQDLQEKLVKNKKKTIKVLSIISVLSNVFNTFDSASLQKTVLAQILQLVEVLDNVSLLQPFVSNIETILLAKSSDESVREIVLKTAQLIQSEDPLGSLKLQYLSLTKIEAPTQELANNYIVNSLNTPSALDLSSVIGSEVISNLASKELLDYTNAYLYTKHDEFIQSKAPQSVDTDIVTKKNQYLTLLQIASGRESLSYKTIASEVGLEEADIELFLINAIKLKIIEGKISQLENTFLVYKVKLVVKKIESSDWKQIKETLTNYKNSLKEVKQLIDQVQNRRSKN</sequence>
<dbReference type="Proteomes" id="UP000038830">
    <property type="component" value="Unassembled WGS sequence"/>
</dbReference>
<evidence type="ECO:0000259" key="2">
    <source>
        <dbReference type="PROSITE" id="PS50250"/>
    </source>
</evidence>
<gene>
    <name evidence="3" type="ORF">BN1211_0660</name>
</gene>
<evidence type="ECO:0000256" key="1">
    <source>
        <dbReference type="ARBA" id="ARBA00008482"/>
    </source>
</evidence>
<comment type="similarity">
    <text evidence="1">Belongs to the CSN7/EIF3M family. CSN7 subfamily.</text>
</comment>
<evidence type="ECO:0000313" key="4">
    <source>
        <dbReference type="Proteomes" id="UP000038830"/>
    </source>
</evidence>
<dbReference type="GO" id="GO:0002183">
    <property type="term" value="P:cytoplasmic translational initiation"/>
    <property type="evidence" value="ECO:0007669"/>
    <property type="project" value="TreeGrafter"/>
</dbReference>
<proteinExistence type="inferred from homology"/>
<dbReference type="PROSITE" id="PS50250">
    <property type="entry name" value="PCI"/>
    <property type="match status" value="1"/>
</dbReference>
<dbReference type="GO" id="GO:0005852">
    <property type="term" value="C:eukaryotic translation initiation factor 3 complex"/>
    <property type="evidence" value="ECO:0007669"/>
    <property type="project" value="TreeGrafter"/>
</dbReference>
<organism evidence="3 4">
    <name type="scientific">Cyberlindnera jadinii (strain ATCC 18201 / CBS 1600 / BCRC 20928 / JCM 3617 / NBRC 0987 / NRRL Y-1542)</name>
    <name type="common">Torula yeast</name>
    <name type="synonym">Candida utilis</name>
    <dbReference type="NCBI Taxonomy" id="983966"/>
    <lineage>
        <taxon>Eukaryota</taxon>
        <taxon>Fungi</taxon>
        <taxon>Dikarya</taxon>
        <taxon>Ascomycota</taxon>
        <taxon>Saccharomycotina</taxon>
        <taxon>Saccharomycetes</taxon>
        <taxon>Phaffomycetales</taxon>
        <taxon>Phaffomycetaceae</taxon>
        <taxon>Cyberlindnera</taxon>
    </lineage>
</organism>
<protein>
    <recommendedName>
        <fullName evidence="2">PCI domain-containing protein</fullName>
    </recommendedName>
</protein>
<dbReference type="InterPro" id="IPR000717">
    <property type="entry name" value="PCI_dom"/>
</dbReference>
<dbReference type="PANTHER" id="PTHR15350">
    <property type="entry name" value="COP9 SIGNALOSOME COMPLEX SUBUNIT 7/DENDRITIC CELL PROTEIN GA17"/>
    <property type="match status" value="1"/>
</dbReference>
<dbReference type="Pfam" id="PF01399">
    <property type="entry name" value="PCI"/>
    <property type="match status" value="1"/>
</dbReference>
<dbReference type="InterPro" id="IPR045237">
    <property type="entry name" value="COPS7/eIF3m"/>
</dbReference>
<dbReference type="PANTHER" id="PTHR15350:SF2">
    <property type="entry name" value="EUKARYOTIC TRANSLATION INITIATION FACTOR 3 SUBUNIT M"/>
    <property type="match status" value="1"/>
</dbReference>
<evidence type="ECO:0000313" key="3">
    <source>
        <dbReference type="EMBL" id="CEP20723.1"/>
    </source>
</evidence>
<dbReference type="AlphaFoldDB" id="A0A0H5BZ16"/>
<dbReference type="EMBL" id="CDQK01000001">
    <property type="protein sequence ID" value="CEP20723.1"/>
    <property type="molecule type" value="Genomic_DNA"/>
</dbReference>